<feature type="transmembrane region" description="Helical" evidence="6">
    <location>
        <begin position="280"/>
        <end position="301"/>
    </location>
</feature>
<dbReference type="GO" id="GO:0042908">
    <property type="term" value="P:xenobiotic transport"/>
    <property type="evidence" value="ECO:0007669"/>
    <property type="project" value="UniProtKB-ARBA"/>
</dbReference>
<evidence type="ECO:0000256" key="5">
    <source>
        <dbReference type="ARBA" id="ARBA00023136"/>
    </source>
</evidence>
<feature type="transmembrane region" description="Helical" evidence="6">
    <location>
        <begin position="47"/>
        <end position="65"/>
    </location>
</feature>
<dbReference type="InterPro" id="IPR011701">
    <property type="entry name" value="MFS"/>
</dbReference>
<gene>
    <name evidence="8" type="ORF">OA50_01386</name>
</gene>
<dbReference type="CDD" id="cd17320">
    <property type="entry name" value="MFS_MdfA_MDR_like"/>
    <property type="match status" value="1"/>
</dbReference>
<dbReference type="Pfam" id="PF07690">
    <property type="entry name" value="MFS_1"/>
    <property type="match status" value="1"/>
</dbReference>
<reference evidence="8 9" key="1">
    <citation type="submission" date="2014-10" db="EMBL/GenBank/DDBJ databases">
        <title>Genome sequence of Ponticoccus sp. strain UMTAT08 isolated from clonal culture of toxic dinoflagellate Alexandrium tamiyavanichii.</title>
        <authorList>
            <person name="Gan H.Y."/>
            <person name="Muhd D.-D."/>
            <person name="Mohd Noor M.E."/>
            <person name="Yeong Y.S."/>
            <person name="Usup G."/>
        </authorList>
    </citation>
    <scope>NUCLEOTIDE SEQUENCE [LARGE SCALE GENOMIC DNA]</scope>
    <source>
        <strain evidence="8 9">UMTAT08</strain>
    </source>
</reference>
<evidence type="ECO:0000256" key="6">
    <source>
        <dbReference type="SAM" id="Phobius"/>
    </source>
</evidence>
<keyword evidence="2" id="KW-0813">Transport</keyword>
<dbReference type="Proteomes" id="UP000030960">
    <property type="component" value="Unassembled WGS sequence"/>
</dbReference>
<accession>A0A0B3S1E5</accession>
<dbReference type="PANTHER" id="PTHR23502">
    <property type="entry name" value="MAJOR FACILITATOR SUPERFAMILY"/>
    <property type="match status" value="1"/>
</dbReference>
<dbReference type="InterPro" id="IPR005829">
    <property type="entry name" value="Sugar_transporter_CS"/>
</dbReference>
<feature type="transmembrane region" description="Helical" evidence="6">
    <location>
        <begin position="219"/>
        <end position="240"/>
    </location>
</feature>
<dbReference type="InterPro" id="IPR036259">
    <property type="entry name" value="MFS_trans_sf"/>
</dbReference>
<dbReference type="AlphaFoldDB" id="A0A0B3S1E5"/>
<dbReference type="InterPro" id="IPR020846">
    <property type="entry name" value="MFS_dom"/>
</dbReference>
<dbReference type="PROSITE" id="PS00216">
    <property type="entry name" value="SUGAR_TRANSPORT_1"/>
    <property type="match status" value="1"/>
</dbReference>
<evidence type="ECO:0000256" key="3">
    <source>
        <dbReference type="ARBA" id="ARBA00022692"/>
    </source>
</evidence>
<evidence type="ECO:0000313" key="9">
    <source>
        <dbReference type="Proteomes" id="UP000030960"/>
    </source>
</evidence>
<feature type="transmembrane region" description="Helical" evidence="6">
    <location>
        <begin position="165"/>
        <end position="185"/>
    </location>
</feature>
<feature type="domain" description="Major facilitator superfamily (MFS) profile" evidence="7">
    <location>
        <begin position="10"/>
        <end position="397"/>
    </location>
</feature>
<dbReference type="STRING" id="561184.SAMN05216376_101448"/>
<proteinExistence type="predicted"/>
<feature type="transmembrane region" description="Helical" evidence="6">
    <location>
        <begin position="135"/>
        <end position="159"/>
    </location>
</feature>
<protein>
    <submittedName>
        <fullName evidence="8">Multidrug MFS transporter</fullName>
    </submittedName>
</protein>
<dbReference type="PROSITE" id="PS50850">
    <property type="entry name" value="MFS"/>
    <property type="match status" value="1"/>
</dbReference>
<keyword evidence="3 6" id="KW-0812">Transmembrane</keyword>
<dbReference type="GO" id="GO:0022857">
    <property type="term" value="F:transmembrane transporter activity"/>
    <property type="evidence" value="ECO:0007669"/>
    <property type="project" value="InterPro"/>
</dbReference>
<keyword evidence="4 6" id="KW-1133">Transmembrane helix</keyword>
<dbReference type="Gene3D" id="1.20.1720.10">
    <property type="entry name" value="Multidrug resistance protein D"/>
    <property type="match status" value="1"/>
</dbReference>
<evidence type="ECO:0000256" key="1">
    <source>
        <dbReference type="ARBA" id="ARBA00004141"/>
    </source>
</evidence>
<dbReference type="EMBL" id="JSUQ01000004">
    <property type="protein sequence ID" value="KHQ54157.1"/>
    <property type="molecule type" value="Genomic_DNA"/>
</dbReference>
<evidence type="ECO:0000313" key="8">
    <source>
        <dbReference type="EMBL" id="KHQ54157.1"/>
    </source>
</evidence>
<dbReference type="GO" id="GO:0005886">
    <property type="term" value="C:plasma membrane"/>
    <property type="evidence" value="ECO:0007669"/>
    <property type="project" value="TreeGrafter"/>
</dbReference>
<dbReference type="OrthoDB" id="9800416at2"/>
<dbReference type="SUPFAM" id="SSF103473">
    <property type="entry name" value="MFS general substrate transporter"/>
    <property type="match status" value="1"/>
</dbReference>
<feature type="transmembrane region" description="Helical" evidence="6">
    <location>
        <begin position="372"/>
        <end position="390"/>
    </location>
</feature>
<keyword evidence="9" id="KW-1185">Reference proteome</keyword>
<dbReference type="PATRIC" id="fig|1515334.3.peg.1389"/>
<sequence>MSSLPSRGEFIAIVAMLFASIAFSIDAMLPAFPELTAQFSPDDPNRVPLIVTIFMLGMGLGTFFTGPLSDAFGRKTVVLGTAALYILSALGALLANSLEMLLVARFMQGLGAAGPRVVALAIVRDLYAGRAMARIMSFVMVIFTIVPALAPTLGAGLIWVGGWHAVFWAFAIFATLSSGWLALRLPETLAPEDRRPFRFGALSEALREMVSHQVVRQSMIAQMLCFGALVVMISNIQPIYDAFFDRAGSFPLWFGGIAIISASASLLNAALVMKVGMRKMVTIVLTVEVILSAAMTLVLLGGVEGTALFACFVLWQTSIFFMVGLTMGNLNALGMEPMGHIAGLAASVMGALGTVGAVILAVPVGLAFDGTPLPVVAGILVFLIGALWIMSRMASREEMQQPAE</sequence>
<name>A0A0B3S1E5_9RHOB</name>
<evidence type="ECO:0000256" key="4">
    <source>
        <dbReference type="ARBA" id="ARBA00022989"/>
    </source>
</evidence>
<dbReference type="RefSeq" id="WP_043139158.1">
    <property type="nucleotide sequence ID" value="NZ_AP022337.1"/>
</dbReference>
<feature type="transmembrane region" description="Helical" evidence="6">
    <location>
        <begin position="252"/>
        <end position="273"/>
    </location>
</feature>
<dbReference type="GO" id="GO:0140115">
    <property type="term" value="P:export across plasma membrane"/>
    <property type="evidence" value="ECO:0007669"/>
    <property type="project" value="UniProtKB-ARBA"/>
</dbReference>
<comment type="subcellular location">
    <subcellularLocation>
        <location evidence="1">Membrane</location>
        <topology evidence="1">Multi-pass membrane protein</topology>
    </subcellularLocation>
</comment>
<evidence type="ECO:0000256" key="2">
    <source>
        <dbReference type="ARBA" id="ARBA00022448"/>
    </source>
</evidence>
<feature type="transmembrane region" description="Helical" evidence="6">
    <location>
        <begin position="342"/>
        <end position="366"/>
    </location>
</feature>
<evidence type="ECO:0000259" key="7">
    <source>
        <dbReference type="PROSITE" id="PS50850"/>
    </source>
</evidence>
<feature type="transmembrane region" description="Helical" evidence="6">
    <location>
        <begin position="307"/>
        <end position="330"/>
    </location>
</feature>
<comment type="caution">
    <text evidence="8">The sequence shown here is derived from an EMBL/GenBank/DDBJ whole genome shotgun (WGS) entry which is preliminary data.</text>
</comment>
<feature type="transmembrane region" description="Helical" evidence="6">
    <location>
        <begin position="12"/>
        <end position="32"/>
    </location>
</feature>
<feature type="transmembrane region" description="Helical" evidence="6">
    <location>
        <begin position="77"/>
        <end position="96"/>
    </location>
</feature>
<organism evidence="8 9">
    <name type="scientific">Mameliella alba</name>
    <dbReference type="NCBI Taxonomy" id="561184"/>
    <lineage>
        <taxon>Bacteria</taxon>
        <taxon>Pseudomonadati</taxon>
        <taxon>Pseudomonadota</taxon>
        <taxon>Alphaproteobacteria</taxon>
        <taxon>Rhodobacterales</taxon>
        <taxon>Roseobacteraceae</taxon>
        <taxon>Mameliella</taxon>
    </lineage>
</organism>
<dbReference type="PANTHER" id="PTHR23502:SF132">
    <property type="entry name" value="POLYAMINE TRANSPORTER 2-RELATED"/>
    <property type="match status" value="1"/>
</dbReference>
<keyword evidence="5 6" id="KW-0472">Membrane</keyword>